<evidence type="ECO:0000313" key="1">
    <source>
        <dbReference type="EMBL" id="GAJ18605.1"/>
    </source>
</evidence>
<protein>
    <submittedName>
        <fullName evidence="1">Uncharacterized protein</fullName>
    </submittedName>
</protein>
<dbReference type="AlphaFoldDB" id="X1VZK3"/>
<feature type="non-terminal residue" evidence="1">
    <location>
        <position position="66"/>
    </location>
</feature>
<sequence>MKDLETTMSGFLEKLKATNLVFTQHDSAGKVYTDILSGLQETFAGFDTLSIEEKRGRIEMALSFVK</sequence>
<gene>
    <name evidence="1" type="ORF">S12H4_61186</name>
</gene>
<name>X1VZK3_9ZZZZ</name>
<organism evidence="1">
    <name type="scientific">marine sediment metagenome</name>
    <dbReference type="NCBI Taxonomy" id="412755"/>
    <lineage>
        <taxon>unclassified sequences</taxon>
        <taxon>metagenomes</taxon>
        <taxon>ecological metagenomes</taxon>
    </lineage>
</organism>
<proteinExistence type="predicted"/>
<accession>X1VZK3</accession>
<comment type="caution">
    <text evidence="1">The sequence shown here is derived from an EMBL/GenBank/DDBJ whole genome shotgun (WGS) entry which is preliminary data.</text>
</comment>
<dbReference type="EMBL" id="BARW01040526">
    <property type="protein sequence ID" value="GAJ18605.1"/>
    <property type="molecule type" value="Genomic_DNA"/>
</dbReference>
<reference evidence="1" key="1">
    <citation type="journal article" date="2014" name="Front. Microbiol.">
        <title>High frequency of phylogenetically diverse reductive dehalogenase-homologous genes in deep subseafloor sedimentary metagenomes.</title>
        <authorList>
            <person name="Kawai M."/>
            <person name="Futagami T."/>
            <person name="Toyoda A."/>
            <person name="Takaki Y."/>
            <person name="Nishi S."/>
            <person name="Hori S."/>
            <person name="Arai W."/>
            <person name="Tsubouchi T."/>
            <person name="Morono Y."/>
            <person name="Uchiyama I."/>
            <person name="Ito T."/>
            <person name="Fujiyama A."/>
            <person name="Inagaki F."/>
            <person name="Takami H."/>
        </authorList>
    </citation>
    <scope>NUCLEOTIDE SEQUENCE</scope>
    <source>
        <strain evidence="1">Expedition CK06-06</strain>
    </source>
</reference>